<comment type="caution">
    <text evidence="2">The sequence shown here is derived from an EMBL/GenBank/DDBJ whole genome shotgun (WGS) entry which is preliminary data.</text>
</comment>
<proteinExistence type="predicted"/>
<accession>A0A822Y8Q9</accession>
<dbReference type="EMBL" id="DUZY01000003">
    <property type="protein sequence ID" value="DAD30444.1"/>
    <property type="molecule type" value="Genomic_DNA"/>
</dbReference>
<organism evidence="2 3">
    <name type="scientific">Nelumbo nucifera</name>
    <name type="common">Sacred lotus</name>
    <dbReference type="NCBI Taxonomy" id="4432"/>
    <lineage>
        <taxon>Eukaryota</taxon>
        <taxon>Viridiplantae</taxon>
        <taxon>Streptophyta</taxon>
        <taxon>Embryophyta</taxon>
        <taxon>Tracheophyta</taxon>
        <taxon>Spermatophyta</taxon>
        <taxon>Magnoliopsida</taxon>
        <taxon>Proteales</taxon>
        <taxon>Nelumbonaceae</taxon>
        <taxon>Nelumbo</taxon>
    </lineage>
</organism>
<sequence length="50" mass="5962">MFSFSVFSFYVLPLDACCTCKEFFCPSKMVITNEKWLSRDELMRKEIVIK</sequence>
<evidence type="ECO:0000256" key="1">
    <source>
        <dbReference type="SAM" id="SignalP"/>
    </source>
</evidence>
<feature type="signal peptide" evidence="1">
    <location>
        <begin position="1"/>
        <end position="16"/>
    </location>
</feature>
<evidence type="ECO:0000313" key="2">
    <source>
        <dbReference type="EMBL" id="DAD30444.1"/>
    </source>
</evidence>
<feature type="chain" id="PRO_5032745213" evidence="1">
    <location>
        <begin position="17"/>
        <end position="50"/>
    </location>
</feature>
<keyword evidence="3" id="KW-1185">Reference proteome</keyword>
<dbReference type="Proteomes" id="UP000607653">
    <property type="component" value="Unassembled WGS sequence"/>
</dbReference>
<dbReference type="AlphaFoldDB" id="A0A822Y8Q9"/>
<protein>
    <submittedName>
        <fullName evidence="2">Uncharacterized protein</fullName>
    </submittedName>
</protein>
<reference evidence="2 3" key="1">
    <citation type="journal article" date="2020" name="Mol. Biol. Evol.">
        <title>Distinct Expression and Methylation Patterns for Genes with Different Fates following a Single Whole-Genome Duplication in Flowering Plants.</title>
        <authorList>
            <person name="Shi T."/>
            <person name="Rahmani R.S."/>
            <person name="Gugger P.F."/>
            <person name="Wang M."/>
            <person name="Li H."/>
            <person name="Zhang Y."/>
            <person name="Li Z."/>
            <person name="Wang Q."/>
            <person name="Van de Peer Y."/>
            <person name="Marchal K."/>
            <person name="Chen J."/>
        </authorList>
    </citation>
    <scope>NUCLEOTIDE SEQUENCE [LARGE SCALE GENOMIC DNA]</scope>
    <source>
        <tissue evidence="2">Leaf</tissue>
    </source>
</reference>
<name>A0A822Y8Q9_NELNU</name>
<gene>
    <name evidence="2" type="ORF">HUJ06_009295</name>
</gene>
<evidence type="ECO:0000313" key="3">
    <source>
        <dbReference type="Proteomes" id="UP000607653"/>
    </source>
</evidence>
<keyword evidence="1" id="KW-0732">Signal</keyword>